<dbReference type="InterPro" id="IPR035986">
    <property type="entry name" value="PKD_dom_sf"/>
</dbReference>
<accession>A0ABU5ZVE5</accession>
<evidence type="ECO:0000313" key="3">
    <source>
        <dbReference type="EMBL" id="MEB3345707.1"/>
    </source>
</evidence>
<comment type="caution">
    <text evidence="3">The sequence shown here is derived from an EMBL/GenBank/DDBJ whole genome shotgun (WGS) entry which is preliminary data.</text>
</comment>
<dbReference type="EMBL" id="JAYKLX010000004">
    <property type="protein sequence ID" value="MEB3345707.1"/>
    <property type="molecule type" value="Genomic_DNA"/>
</dbReference>
<protein>
    <submittedName>
        <fullName evidence="3">PKD domain-containing protein</fullName>
    </submittedName>
</protein>
<feature type="domain" description="PKD" evidence="2">
    <location>
        <begin position="61"/>
        <end position="135"/>
    </location>
</feature>
<evidence type="ECO:0000259" key="2">
    <source>
        <dbReference type="PROSITE" id="PS50093"/>
    </source>
</evidence>
<name>A0ABU5ZVE5_9FLAO</name>
<reference evidence="3 4" key="1">
    <citation type="journal article" date="2013" name="Int. J. Syst. Evol. Microbiol.">
        <title>Aquimarina gracilis sp. nov., isolated from the gut microflora of a mussel, Mytilus coruscus, and emended description of Aquimarina spongiae.</title>
        <authorList>
            <person name="Park S.C."/>
            <person name="Choe H.N."/>
            <person name="Baik K.S."/>
            <person name="Seong C.N."/>
        </authorList>
    </citation>
    <scope>NUCLEOTIDE SEQUENCE [LARGE SCALE GENOMIC DNA]</scope>
    <source>
        <strain evidence="3 4">PSC32</strain>
    </source>
</reference>
<sequence length="346" mass="37596">MKIKLKHLKVYTWLFITSIMILISCQDDDLPEVGDLPDLTPPSANFVAIQKEGTNPEEDFKIYFLTNQSVSSTDYQWEIPDGVILLDLDADDDITPTLASENINLEFPGEGTFEVTLTSSDKLGKTSTITKSIEVIEPEKPDVPDPILVNSDFDKLPKSSGSDCTCSAWINKSIGDQGESSSGNGGSDNVVKFDNNEPDHLYQEFAVVPNADYTVEIVTSFKSPTGGSFPSMLELRVLAGSGYTSGYTPTYYTDTVEFPQDDFGYSSISQVEDTANNLLVEIQENPNNDDYITYSYTFNSGDNDSVALFIRGIGGPATGGGGGDFGYNSGDEEIRADSITITAINL</sequence>
<dbReference type="RefSeq" id="WP_324179738.1">
    <property type="nucleotide sequence ID" value="NZ_BAABAW010000007.1"/>
</dbReference>
<evidence type="ECO:0000256" key="1">
    <source>
        <dbReference type="SAM" id="MobiDB-lite"/>
    </source>
</evidence>
<evidence type="ECO:0000313" key="4">
    <source>
        <dbReference type="Proteomes" id="UP001327027"/>
    </source>
</evidence>
<gene>
    <name evidence="3" type="ORF">U6A24_09560</name>
</gene>
<dbReference type="InterPro" id="IPR013783">
    <property type="entry name" value="Ig-like_fold"/>
</dbReference>
<organism evidence="3 4">
    <name type="scientific">Aquimarina gracilis</name>
    <dbReference type="NCBI Taxonomy" id="874422"/>
    <lineage>
        <taxon>Bacteria</taxon>
        <taxon>Pseudomonadati</taxon>
        <taxon>Bacteroidota</taxon>
        <taxon>Flavobacteriia</taxon>
        <taxon>Flavobacteriales</taxon>
        <taxon>Flavobacteriaceae</taxon>
        <taxon>Aquimarina</taxon>
    </lineage>
</organism>
<dbReference type="CDD" id="cd00146">
    <property type="entry name" value="PKD"/>
    <property type="match status" value="1"/>
</dbReference>
<dbReference type="Proteomes" id="UP001327027">
    <property type="component" value="Unassembled WGS sequence"/>
</dbReference>
<dbReference type="PROSITE" id="PS50093">
    <property type="entry name" value="PKD"/>
    <property type="match status" value="1"/>
</dbReference>
<feature type="region of interest" description="Disordered" evidence="1">
    <location>
        <begin position="175"/>
        <end position="194"/>
    </location>
</feature>
<proteinExistence type="predicted"/>
<dbReference type="PROSITE" id="PS51257">
    <property type="entry name" value="PROKAR_LIPOPROTEIN"/>
    <property type="match status" value="1"/>
</dbReference>
<dbReference type="SUPFAM" id="SSF49299">
    <property type="entry name" value="PKD domain"/>
    <property type="match status" value="1"/>
</dbReference>
<dbReference type="Gene3D" id="2.60.40.10">
    <property type="entry name" value="Immunoglobulins"/>
    <property type="match status" value="1"/>
</dbReference>
<keyword evidence="4" id="KW-1185">Reference proteome</keyword>
<dbReference type="InterPro" id="IPR000601">
    <property type="entry name" value="PKD_dom"/>
</dbReference>